<dbReference type="EMBL" id="CP002353">
    <property type="protein sequence ID" value="ADV63974.1"/>
    <property type="molecule type" value="Genomic_DNA"/>
</dbReference>
<gene>
    <name evidence="12" type="ordered locus">Isop_3416</name>
</gene>
<sequence length="238" mass="27000">MATEMDTAKIDWSESAPLRLLVAEDDTNQWPIMRYFLNRLELQADFATDGQQALEAASADPYDLILMDLRMPRLSGLEAASKLRRLGYDRPIVALTAEPQWLEHKHHLAGFDDLVTKPMTLQQLRETIQRHIPANRPRLACWPTPAENLRAIRNLLQFLIDLPDSSSSFHQAMRDRNEAVLTSFGRQIAGMAESLGLTDLARLGGEFSELVGQRRWDDLNLQLDALKQSARNQLDQLG</sequence>
<dbReference type="GO" id="GO:0005524">
    <property type="term" value="F:ATP binding"/>
    <property type="evidence" value="ECO:0007669"/>
    <property type="project" value="UniProtKB-KW"/>
</dbReference>
<dbReference type="GO" id="GO:0005886">
    <property type="term" value="C:plasma membrane"/>
    <property type="evidence" value="ECO:0007669"/>
    <property type="project" value="UniProtKB-SubCell"/>
</dbReference>
<evidence type="ECO:0000256" key="5">
    <source>
        <dbReference type="ARBA" id="ARBA00022741"/>
    </source>
</evidence>
<dbReference type="Gene3D" id="3.40.50.2300">
    <property type="match status" value="1"/>
</dbReference>
<dbReference type="PANTHER" id="PTHR45339:SF1">
    <property type="entry name" value="HYBRID SIGNAL TRANSDUCTION HISTIDINE KINASE J"/>
    <property type="match status" value="1"/>
</dbReference>
<evidence type="ECO:0000259" key="11">
    <source>
        <dbReference type="PROSITE" id="PS50110"/>
    </source>
</evidence>
<accession>E8R6S2</accession>
<feature type="domain" description="Response regulatory" evidence="11">
    <location>
        <begin position="19"/>
        <end position="132"/>
    </location>
</feature>
<keyword evidence="2" id="KW-1003">Cell membrane</keyword>
<dbReference type="Pfam" id="PF00072">
    <property type="entry name" value="Response_reg"/>
    <property type="match status" value="1"/>
</dbReference>
<feature type="modified residue" description="4-aspartylphosphate" evidence="10">
    <location>
        <position position="68"/>
    </location>
</feature>
<evidence type="ECO:0000313" key="13">
    <source>
        <dbReference type="Proteomes" id="UP000008631"/>
    </source>
</evidence>
<dbReference type="GO" id="GO:0000160">
    <property type="term" value="P:phosphorelay signal transduction system"/>
    <property type="evidence" value="ECO:0007669"/>
    <property type="project" value="UniProtKB-KW"/>
</dbReference>
<keyword evidence="13" id="KW-1185">Reference proteome</keyword>
<evidence type="ECO:0000256" key="8">
    <source>
        <dbReference type="ARBA" id="ARBA00023012"/>
    </source>
</evidence>
<dbReference type="eggNOG" id="COG0745">
    <property type="taxonomic scope" value="Bacteria"/>
</dbReference>
<protein>
    <submittedName>
        <fullName evidence="12">Response regulator receiver protein</fullName>
    </submittedName>
</protein>
<dbReference type="InterPro" id="IPR001789">
    <property type="entry name" value="Sig_transdc_resp-reg_receiver"/>
</dbReference>
<dbReference type="AlphaFoldDB" id="E8R6S2"/>
<evidence type="ECO:0000256" key="2">
    <source>
        <dbReference type="ARBA" id="ARBA00022475"/>
    </source>
</evidence>
<keyword evidence="7" id="KW-1133">Transmembrane helix</keyword>
<evidence type="ECO:0000256" key="3">
    <source>
        <dbReference type="ARBA" id="ARBA00022553"/>
    </source>
</evidence>
<dbReference type="SUPFAM" id="SSF47226">
    <property type="entry name" value="Histidine-containing phosphotransfer domain, HPT domain"/>
    <property type="match status" value="1"/>
</dbReference>
<organism evidence="12 13">
    <name type="scientific">Isosphaera pallida (strain ATCC 43644 / DSM 9630 / IS1B)</name>
    <dbReference type="NCBI Taxonomy" id="575540"/>
    <lineage>
        <taxon>Bacteria</taxon>
        <taxon>Pseudomonadati</taxon>
        <taxon>Planctomycetota</taxon>
        <taxon>Planctomycetia</taxon>
        <taxon>Isosphaerales</taxon>
        <taxon>Isosphaeraceae</taxon>
        <taxon>Isosphaera</taxon>
    </lineage>
</organism>
<keyword evidence="8" id="KW-0902">Two-component regulatory system</keyword>
<reference key="1">
    <citation type="submission" date="2010-11" db="EMBL/GenBank/DDBJ databases">
        <title>The complete sequence of chromosome of Isophaera pallida ATCC 43644.</title>
        <authorList>
            <consortium name="US DOE Joint Genome Institute (JGI-PGF)"/>
            <person name="Lucas S."/>
            <person name="Copeland A."/>
            <person name="Lapidus A."/>
            <person name="Bruce D."/>
            <person name="Goodwin L."/>
            <person name="Pitluck S."/>
            <person name="Kyrpides N."/>
            <person name="Mavromatis K."/>
            <person name="Pagani I."/>
            <person name="Ivanova N."/>
            <person name="Saunders E."/>
            <person name="Brettin T."/>
            <person name="Detter J.C."/>
            <person name="Han C."/>
            <person name="Tapia R."/>
            <person name="Land M."/>
            <person name="Hauser L."/>
            <person name="Markowitz V."/>
            <person name="Cheng J.-F."/>
            <person name="Hugenholtz P."/>
            <person name="Woyke T."/>
            <person name="Wu D."/>
            <person name="Eisen J.A."/>
        </authorList>
    </citation>
    <scope>NUCLEOTIDE SEQUENCE</scope>
    <source>
        <strain>ATCC 43644</strain>
    </source>
</reference>
<evidence type="ECO:0000256" key="9">
    <source>
        <dbReference type="ARBA" id="ARBA00023136"/>
    </source>
</evidence>
<dbReference type="InterPro" id="IPR011006">
    <property type="entry name" value="CheY-like_superfamily"/>
</dbReference>
<evidence type="ECO:0000256" key="10">
    <source>
        <dbReference type="PROSITE-ProRule" id="PRU00169"/>
    </source>
</evidence>
<name>E8R6S2_ISOPI</name>
<evidence type="ECO:0000313" key="12">
    <source>
        <dbReference type="EMBL" id="ADV63974.1"/>
    </source>
</evidence>
<dbReference type="CDD" id="cd17546">
    <property type="entry name" value="REC_hyHK_CKI1_RcsC-like"/>
    <property type="match status" value="1"/>
</dbReference>
<keyword evidence="3 10" id="KW-0597">Phosphoprotein</keyword>
<proteinExistence type="predicted"/>
<dbReference type="STRING" id="575540.Isop_3416"/>
<dbReference type="PANTHER" id="PTHR45339">
    <property type="entry name" value="HYBRID SIGNAL TRANSDUCTION HISTIDINE KINASE J"/>
    <property type="match status" value="1"/>
</dbReference>
<dbReference type="RefSeq" id="WP_013566262.1">
    <property type="nucleotide sequence ID" value="NC_014962.1"/>
</dbReference>
<dbReference type="HOGENOM" id="CLU_1164635_0_0_0"/>
<evidence type="ECO:0000256" key="4">
    <source>
        <dbReference type="ARBA" id="ARBA00022692"/>
    </source>
</evidence>
<evidence type="ECO:0000256" key="6">
    <source>
        <dbReference type="ARBA" id="ARBA00022840"/>
    </source>
</evidence>
<dbReference type="InterPro" id="IPR036641">
    <property type="entry name" value="HPT_dom_sf"/>
</dbReference>
<dbReference type="KEGG" id="ipa:Isop_3416"/>
<evidence type="ECO:0000256" key="1">
    <source>
        <dbReference type="ARBA" id="ARBA00004651"/>
    </source>
</evidence>
<keyword evidence="6" id="KW-0067">ATP-binding</keyword>
<dbReference type="PROSITE" id="PS50110">
    <property type="entry name" value="RESPONSE_REGULATORY"/>
    <property type="match status" value="1"/>
</dbReference>
<keyword evidence="5" id="KW-0547">Nucleotide-binding</keyword>
<dbReference type="InParanoid" id="E8R6S2"/>
<dbReference type="SMART" id="SM00448">
    <property type="entry name" value="REC"/>
    <property type="match status" value="1"/>
</dbReference>
<comment type="subcellular location">
    <subcellularLocation>
        <location evidence="1">Cell membrane</location>
        <topology evidence="1">Multi-pass membrane protein</topology>
    </subcellularLocation>
</comment>
<keyword evidence="4" id="KW-0812">Transmembrane</keyword>
<keyword evidence="9" id="KW-0472">Membrane</keyword>
<reference evidence="12 13" key="2">
    <citation type="journal article" date="2011" name="Stand. Genomic Sci.">
        <title>Complete genome sequence of Isosphaera pallida type strain (IS1B).</title>
        <authorList>
            <consortium name="US DOE Joint Genome Institute (JGI-PGF)"/>
            <person name="Goker M."/>
            <person name="Cleland D."/>
            <person name="Saunders E."/>
            <person name="Lapidus A."/>
            <person name="Nolan M."/>
            <person name="Lucas S."/>
            <person name="Hammon N."/>
            <person name="Deshpande S."/>
            <person name="Cheng J.F."/>
            <person name="Tapia R."/>
            <person name="Han C."/>
            <person name="Goodwin L."/>
            <person name="Pitluck S."/>
            <person name="Liolios K."/>
            <person name="Pagani I."/>
            <person name="Ivanova N."/>
            <person name="Mavromatis K."/>
            <person name="Pati A."/>
            <person name="Chen A."/>
            <person name="Palaniappan K."/>
            <person name="Land M."/>
            <person name="Hauser L."/>
            <person name="Chang Y.J."/>
            <person name="Jeffries C.D."/>
            <person name="Detter J.C."/>
            <person name="Beck B."/>
            <person name="Woyke T."/>
            <person name="Bristow J."/>
            <person name="Eisen J.A."/>
            <person name="Markowitz V."/>
            <person name="Hugenholtz P."/>
            <person name="Kyrpides N.C."/>
            <person name="Klenk H.P."/>
        </authorList>
    </citation>
    <scope>NUCLEOTIDE SEQUENCE [LARGE SCALE GENOMIC DNA]</scope>
    <source>
        <strain evidence="13">ATCC 43644 / DSM 9630 / IS1B</strain>
    </source>
</reference>
<evidence type="ECO:0000256" key="7">
    <source>
        <dbReference type="ARBA" id="ARBA00022989"/>
    </source>
</evidence>
<dbReference type="SUPFAM" id="SSF52172">
    <property type="entry name" value="CheY-like"/>
    <property type="match status" value="1"/>
</dbReference>
<dbReference type="Proteomes" id="UP000008631">
    <property type="component" value="Chromosome"/>
</dbReference>